<proteinExistence type="predicted"/>
<keyword evidence="4 5" id="KW-0472">Membrane</keyword>
<dbReference type="PANTHER" id="PTHR31234">
    <property type="entry name" value="LATE EMBRYOGENESIS ABUNDANT (LEA) HYDROXYPROLINE-RICH GLYCOPROTEIN FAMILY"/>
    <property type="match status" value="1"/>
</dbReference>
<dbReference type="SUPFAM" id="SSF117070">
    <property type="entry name" value="LEA14-like"/>
    <property type="match status" value="1"/>
</dbReference>
<evidence type="ECO:0000313" key="8">
    <source>
        <dbReference type="Proteomes" id="UP000634136"/>
    </source>
</evidence>
<accession>A0A834T187</accession>
<dbReference type="Gene3D" id="2.60.40.1820">
    <property type="match status" value="1"/>
</dbReference>
<dbReference type="PANTHER" id="PTHR31234:SF4">
    <property type="entry name" value="EXPRESSED PROTEIN"/>
    <property type="match status" value="1"/>
</dbReference>
<evidence type="ECO:0000256" key="4">
    <source>
        <dbReference type="ARBA" id="ARBA00023136"/>
    </source>
</evidence>
<dbReference type="OrthoDB" id="1917236at2759"/>
<sequence length="333" mass="37440">MTGKDDFVPYSPLPSQPNPPNPNVVVVLPAYRPTYRRRNHRCRLYSAALALFLFLAAAVFFLYPSDPAIRVDRLHLNHIQIKTTPKLLLDLSFSLTVKVRNGNFFSLLYDSIDVAVGYRGRELGFVSSDGGLLKARGSSYMNATLNVNGFQVIHDVFYLLEDLAKGVIPFDTDTRVKGELGLLFVSIPLKDILILFICMRTACLVVFMISVDIIDICILFDHLIPSIKNIVCSTQATVSCQVYVNTDNQTILRQDCYPENSSSITVILSRWISENAFVVLLNTILVMFITFEVRLLIWGSESESIFVDLKSSCPSQRELGFSLEFLLVSKFEA</sequence>
<feature type="domain" description="Late embryogenesis abundant protein LEA-2 subgroup" evidence="6">
    <location>
        <begin position="96"/>
        <end position="190"/>
    </location>
</feature>
<evidence type="ECO:0000256" key="2">
    <source>
        <dbReference type="ARBA" id="ARBA00022692"/>
    </source>
</evidence>
<dbReference type="EMBL" id="JAAIUW010000010">
    <property type="protein sequence ID" value="KAF7813820.1"/>
    <property type="molecule type" value="Genomic_DNA"/>
</dbReference>
<reference evidence="7" key="1">
    <citation type="submission" date="2020-09" db="EMBL/GenBank/DDBJ databases">
        <title>Genome-Enabled Discovery of Anthraquinone Biosynthesis in Senna tora.</title>
        <authorList>
            <person name="Kang S.-H."/>
            <person name="Pandey R.P."/>
            <person name="Lee C.-M."/>
            <person name="Sim J.-S."/>
            <person name="Jeong J.-T."/>
            <person name="Choi B.-S."/>
            <person name="Jung M."/>
            <person name="Ginzburg D."/>
            <person name="Zhao K."/>
            <person name="Won S.Y."/>
            <person name="Oh T.-J."/>
            <person name="Yu Y."/>
            <person name="Kim N.-H."/>
            <person name="Lee O.R."/>
            <person name="Lee T.-H."/>
            <person name="Bashyal P."/>
            <person name="Kim T.-S."/>
            <person name="Lee W.-H."/>
            <person name="Kawkins C."/>
            <person name="Kim C.-K."/>
            <person name="Kim J.S."/>
            <person name="Ahn B.O."/>
            <person name="Rhee S.Y."/>
            <person name="Sohng J.K."/>
        </authorList>
    </citation>
    <scope>NUCLEOTIDE SEQUENCE</scope>
    <source>
        <tissue evidence="7">Leaf</tissue>
    </source>
</reference>
<evidence type="ECO:0000256" key="1">
    <source>
        <dbReference type="ARBA" id="ARBA00004167"/>
    </source>
</evidence>
<evidence type="ECO:0000313" key="7">
    <source>
        <dbReference type="EMBL" id="KAF7813820.1"/>
    </source>
</evidence>
<gene>
    <name evidence="7" type="ORF">G2W53_034796</name>
</gene>
<dbReference type="Proteomes" id="UP000634136">
    <property type="component" value="Unassembled WGS sequence"/>
</dbReference>
<evidence type="ECO:0000256" key="3">
    <source>
        <dbReference type="ARBA" id="ARBA00022989"/>
    </source>
</evidence>
<dbReference type="GO" id="GO:0016020">
    <property type="term" value="C:membrane"/>
    <property type="evidence" value="ECO:0007669"/>
    <property type="project" value="UniProtKB-SubCell"/>
</dbReference>
<evidence type="ECO:0000256" key="5">
    <source>
        <dbReference type="SAM" id="Phobius"/>
    </source>
</evidence>
<evidence type="ECO:0000259" key="6">
    <source>
        <dbReference type="Pfam" id="PF03168"/>
    </source>
</evidence>
<dbReference type="GO" id="GO:0098542">
    <property type="term" value="P:defense response to other organism"/>
    <property type="evidence" value="ECO:0007669"/>
    <property type="project" value="InterPro"/>
</dbReference>
<feature type="transmembrane region" description="Helical" evidence="5">
    <location>
        <begin position="277"/>
        <end position="297"/>
    </location>
</feature>
<dbReference type="InterPro" id="IPR044839">
    <property type="entry name" value="NDR1-like"/>
</dbReference>
<name>A0A834T187_9FABA</name>
<keyword evidence="8" id="KW-1185">Reference proteome</keyword>
<protein>
    <submittedName>
        <fullName evidence="7">Water stress and hypersensitive response domain containing protein</fullName>
    </submittedName>
</protein>
<organism evidence="7 8">
    <name type="scientific">Senna tora</name>
    <dbReference type="NCBI Taxonomy" id="362788"/>
    <lineage>
        <taxon>Eukaryota</taxon>
        <taxon>Viridiplantae</taxon>
        <taxon>Streptophyta</taxon>
        <taxon>Embryophyta</taxon>
        <taxon>Tracheophyta</taxon>
        <taxon>Spermatophyta</taxon>
        <taxon>Magnoliopsida</taxon>
        <taxon>eudicotyledons</taxon>
        <taxon>Gunneridae</taxon>
        <taxon>Pentapetalae</taxon>
        <taxon>rosids</taxon>
        <taxon>fabids</taxon>
        <taxon>Fabales</taxon>
        <taxon>Fabaceae</taxon>
        <taxon>Caesalpinioideae</taxon>
        <taxon>Cassia clade</taxon>
        <taxon>Senna</taxon>
    </lineage>
</organism>
<dbReference type="Pfam" id="PF03168">
    <property type="entry name" value="LEA_2"/>
    <property type="match status" value="1"/>
</dbReference>
<feature type="transmembrane region" description="Helical" evidence="5">
    <location>
        <begin position="192"/>
        <end position="220"/>
    </location>
</feature>
<comment type="caution">
    <text evidence="7">The sequence shown here is derived from an EMBL/GenBank/DDBJ whole genome shotgun (WGS) entry which is preliminary data.</text>
</comment>
<keyword evidence="3 5" id="KW-1133">Transmembrane helix</keyword>
<feature type="transmembrane region" description="Helical" evidence="5">
    <location>
        <begin position="44"/>
        <end position="63"/>
    </location>
</feature>
<comment type="subcellular location">
    <subcellularLocation>
        <location evidence="1">Membrane</location>
        <topology evidence="1">Single-pass membrane protein</topology>
    </subcellularLocation>
</comment>
<dbReference type="AlphaFoldDB" id="A0A834T187"/>
<dbReference type="InterPro" id="IPR004864">
    <property type="entry name" value="LEA_2"/>
</dbReference>
<keyword evidence="2 5" id="KW-0812">Transmembrane</keyword>